<dbReference type="EMBL" id="BSYR01000069">
    <property type="protein sequence ID" value="GMJ14133.1"/>
    <property type="molecule type" value="Genomic_DNA"/>
</dbReference>
<evidence type="ECO:0000313" key="2">
    <source>
        <dbReference type="EMBL" id="GMJ14133.1"/>
    </source>
</evidence>
<reference evidence="2" key="1">
    <citation type="submission" date="2023-05" db="EMBL/GenBank/DDBJ databases">
        <title>Genome and transcriptome analyses reveal genes involved in the formation of fine ridges on petal epidermal cells in Hibiscus trionum.</title>
        <authorList>
            <person name="Koshimizu S."/>
            <person name="Masuda S."/>
            <person name="Ishii T."/>
            <person name="Shirasu K."/>
            <person name="Hoshino A."/>
            <person name="Arita M."/>
        </authorList>
    </citation>
    <scope>NUCLEOTIDE SEQUENCE</scope>
    <source>
        <strain evidence="2">Hamamatsu line</strain>
    </source>
</reference>
<gene>
    <name evidence="2" type="ORF">HRI_005082500</name>
</gene>
<name>A0A9W7JGC4_HIBTR</name>
<comment type="caution">
    <text evidence="2">The sequence shown here is derived from an EMBL/GenBank/DDBJ whole genome shotgun (WGS) entry which is preliminary data.</text>
</comment>
<accession>A0A9W7JGC4</accession>
<keyword evidence="3" id="KW-1185">Reference proteome</keyword>
<evidence type="ECO:0000313" key="3">
    <source>
        <dbReference type="Proteomes" id="UP001165190"/>
    </source>
</evidence>
<organism evidence="2 3">
    <name type="scientific">Hibiscus trionum</name>
    <name type="common">Flower of an hour</name>
    <dbReference type="NCBI Taxonomy" id="183268"/>
    <lineage>
        <taxon>Eukaryota</taxon>
        <taxon>Viridiplantae</taxon>
        <taxon>Streptophyta</taxon>
        <taxon>Embryophyta</taxon>
        <taxon>Tracheophyta</taxon>
        <taxon>Spermatophyta</taxon>
        <taxon>Magnoliopsida</taxon>
        <taxon>eudicotyledons</taxon>
        <taxon>Gunneridae</taxon>
        <taxon>Pentapetalae</taxon>
        <taxon>rosids</taxon>
        <taxon>malvids</taxon>
        <taxon>Malvales</taxon>
        <taxon>Malvaceae</taxon>
        <taxon>Malvoideae</taxon>
        <taxon>Hibiscus</taxon>
    </lineage>
</organism>
<protein>
    <submittedName>
        <fullName evidence="2">Uncharacterized protein</fullName>
    </submittedName>
</protein>
<dbReference type="Proteomes" id="UP001165190">
    <property type="component" value="Unassembled WGS sequence"/>
</dbReference>
<dbReference type="OrthoDB" id="1671024at2759"/>
<feature type="region of interest" description="Disordered" evidence="1">
    <location>
        <begin position="1"/>
        <end position="22"/>
    </location>
</feature>
<dbReference type="AlphaFoldDB" id="A0A9W7JGC4"/>
<sequence length="149" mass="16475">MGAKHSRPKRESKASKFSTRKPSIVEAIKPRCLRTRQTKNNGIKRLSQLPEAKITKVRKLTLEDWLLAAPGNPVGMKGYLNAGELHVFKHFSSKVHPSPLGEITGNDDGLFVDLSSAAVSGSSLSEKSKKKVSFRLPEEADIRIFYSSQ</sequence>
<proteinExistence type="predicted"/>
<evidence type="ECO:0000256" key="1">
    <source>
        <dbReference type="SAM" id="MobiDB-lite"/>
    </source>
</evidence>